<accession>U7UQS5</accession>
<dbReference type="EMBL" id="AWXA01000008">
    <property type="protein sequence ID" value="ERT61670.1"/>
    <property type="molecule type" value="Genomic_DNA"/>
</dbReference>
<evidence type="ECO:0000313" key="2">
    <source>
        <dbReference type="Proteomes" id="UP000017090"/>
    </source>
</evidence>
<dbReference type="AlphaFoldDB" id="U7UQS5"/>
<dbReference type="PATRIC" id="fig|1111454.3.peg.557"/>
<dbReference type="STRING" id="1111454.HMPREF1250_2221"/>
<dbReference type="Proteomes" id="UP000017090">
    <property type="component" value="Unassembled WGS sequence"/>
</dbReference>
<comment type="caution">
    <text evidence="1">The sequence shown here is derived from an EMBL/GenBank/DDBJ whole genome shotgun (WGS) entry which is preliminary data.</text>
</comment>
<sequence length="41" mass="4685">MTAAFSRRFILLSDDFLRGEGIPTWQMIVFDWAEKHSGPAS</sequence>
<protein>
    <submittedName>
        <fullName evidence="1">Uncharacterized protein</fullName>
    </submittedName>
</protein>
<evidence type="ECO:0000313" key="1">
    <source>
        <dbReference type="EMBL" id="ERT61670.1"/>
    </source>
</evidence>
<keyword evidence="2" id="KW-1185">Reference proteome</keyword>
<organism evidence="1 2">
    <name type="scientific">Megasphaera vaginalis</name>
    <name type="common">ex Srinivasan et al. 2021</name>
    <dbReference type="NCBI Taxonomy" id="1111454"/>
    <lineage>
        <taxon>Bacteria</taxon>
        <taxon>Bacillati</taxon>
        <taxon>Bacillota</taxon>
        <taxon>Negativicutes</taxon>
        <taxon>Veillonellales</taxon>
        <taxon>Veillonellaceae</taxon>
        <taxon>Megasphaera</taxon>
    </lineage>
</organism>
<gene>
    <name evidence="1" type="ORF">HMPREF1250_2221</name>
</gene>
<proteinExistence type="predicted"/>
<reference evidence="1 2" key="1">
    <citation type="submission" date="2013-09" db="EMBL/GenBank/DDBJ databases">
        <authorList>
            <person name="Durkin A.S."/>
            <person name="Haft D.R."/>
            <person name="McCorrison J."/>
            <person name="Torralba M."/>
            <person name="Gillis M."/>
            <person name="Haft D.H."/>
            <person name="Methe B."/>
            <person name="Sutton G."/>
            <person name="Nelson K.E."/>
        </authorList>
    </citation>
    <scope>NUCLEOTIDE SEQUENCE [LARGE SCALE GENOMIC DNA]</scope>
    <source>
        <strain evidence="1 2">BV3C16-1</strain>
    </source>
</reference>
<name>U7UQS5_9FIRM</name>